<dbReference type="PANTHER" id="PTHR20883:SF14">
    <property type="entry name" value="PHYTANOYL-COA DIOXYGENASE"/>
    <property type="match status" value="1"/>
</dbReference>
<protein>
    <recommendedName>
        <fullName evidence="3">PH domain-containing protein</fullName>
    </recommendedName>
</protein>
<dbReference type="SUPFAM" id="SSF51197">
    <property type="entry name" value="Clavaminate synthase-like"/>
    <property type="match status" value="1"/>
</dbReference>
<evidence type="ECO:0000313" key="5">
    <source>
        <dbReference type="Proteomes" id="UP000002729"/>
    </source>
</evidence>
<evidence type="ECO:0000256" key="1">
    <source>
        <dbReference type="ARBA" id="ARBA00001962"/>
    </source>
</evidence>
<dbReference type="GeneID" id="20223499"/>
<dbReference type="Pfam" id="PF05721">
    <property type="entry name" value="PhyH"/>
    <property type="match status" value="1"/>
</dbReference>
<feature type="compositionally biased region" description="Pro residues" evidence="2">
    <location>
        <begin position="412"/>
        <end position="422"/>
    </location>
</feature>
<accession>F0Y0A4</accession>
<dbReference type="SUPFAM" id="SSF50729">
    <property type="entry name" value="PH domain-like"/>
    <property type="match status" value="1"/>
</dbReference>
<evidence type="ECO:0000256" key="2">
    <source>
        <dbReference type="SAM" id="MobiDB-lite"/>
    </source>
</evidence>
<proteinExistence type="predicted"/>
<feature type="region of interest" description="Disordered" evidence="2">
    <location>
        <begin position="404"/>
        <end position="423"/>
    </location>
</feature>
<keyword evidence="5" id="KW-1185">Reference proteome</keyword>
<dbReference type="CDD" id="cd00821">
    <property type="entry name" value="PH"/>
    <property type="match status" value="1"/>
</dbReference>
<reference evidence="4 5" key="1">
    <citation type="journal article" date="2011" name="Proc. Natl. Acad. Sci. U.S.A.">
        <title>Niche of harmful alga Aureococcus anophagefferens revealed through ecogenomics.</title>
        <authorList>
            <person name="Gobler C.J."/>
            <person name="Berry D.L."/>
            <person name="Dyhrman S.T."/>
            <person name="Wilhelm S.W."/>
            <person name="Salamov A."/>
            <person name="Lobanov A.V."/>
            <person name="Zhang Y."/>
            <person name="Collier J.L."/>
            <person name="Wurch L.L."/>
            <person name="Kustka A.B."/>
            <person name="Dill B.D."/>
            <person name="Shah M."/>
            <person name="VerBerkmoes N.C."/>
            <person name="Kuo A."/>
            <person name="Terry A."/>
            <person name="Pangilinan J."/>
            <person name="Lindquist E.A."/>
            <person name="Lucas S."/>
            <person name="Paulsen I.T."/>
            <person name="Hattenrath-Lehmann T.K."/>
            <person name="Talmage S.C."/>
            <person name="Walker E.A."/>
            <person name="Koch F."/>
            <person name="Burson A.M."/>
            <person name="Marcoval M.A."/>
            <person name="Tang Y.Z."/>
            <person name="Lecleir G.R."/>
            <person name="Coyne K.J."/>
            <person name="Berg G.M."/>
            <person name="Bertrand E.M."/>
            <person name="Saito M.A."/>
            <person name="Gladyshev V.N."/>
            <person name="Grigoriev I.V."/>
        </authorList>
    </citation>
    <scope>NUCLEOTIDE SEQUENCE [LARGE SCALE GENOMIC DNA]</scope>
    <source>
        <strain evidence="5">CCMP 1984</strain>
    </source>
</reference>
<dbReference type="Gene3D" id="2.60.120.620">
    <property type="entry name" value="q2cbj1_9rhob like domain"/>
    <property type="match status" value="1"/>
</dbReference>
<organism evidence="5">
    <name type="scientific">Aureococcus anophagefferens</name>
    <name type="common">Harmful bloom alga</name>
    <dbReference type="NCBI Taxonomy" id="44056"/>
    <lineage>
        <taxon>Eukaryota</taxon>
        <taxon>Sar</taxon>
        <taxon>Stramenopiles</taxon>
        <taxon>Ochrophyta</taxon>
        <taxon>Pelagophyceae</taxon>
        <taxon>Pelagomonadales</taxon>
        <taxon>Pelagomonadaceae</taxon>
        <taxon>Aureococcus</taxon>
    </lineage>
</organism>
<evidence type="ECO:0000259" key="3">
    <source>
        <dbReference type="PROSITE" id="PS50003"/>
    </source>
</evidence>
<dbReference type="PANTHER" id="PTHR20883">
    <property type="entry name" value="PHYTANOYL-COA DIOXYGENASE DOMAIN CONTAINING 1"/>
    <property type="match status" value="1"/>
</dbReference>
<feature type="domain" description="PH" evidence="3">
    <location>
        <begin position="950"/>
        <end position="1058"/>
    </location>
</feature>
<feature type="region of interest" description="Disordered" evidence="2">
    <location>
        <begin position="374"/>
        <end position="396"/>
    </location>
</feature>
<dbReference type="InterPro" id="IPR011993">
    <property type="entry name" value="PH-like_dom_sf"/>
</dbReference>
<name>F0Y0A4_AURAN</name>
<gene>
    <name evidence="4" type="ORF">AURANDRAFT_61500</name>
</gene>
<dbReference type="Gene3D" id="2.30.29.30">
    <property type="entry name" value="Pleckstrin-homology domain (PH domain)/Phosphotyrosine-binding domain (PTB)"/>
    <property type="match status" value="1"/>
</dbReference>
<evidence type="ECO:0000313" key="4">
    <source>
        <dbReference type="EMBL" id="EGB11780.1"/>
    </source>
</evidence>
<dbReference type="AlphaFoldDB" id="F0Y0A4"/>
<dbReference type="PROSITE" id="PS50003">
    <property type="entry name" value="PH_DOMAIN"/>
    <property type="match status" value="1"/>
</dbReference>
<dbReference type="InterPro" id="IPR008775">
    <property type="entry name" value="Phytyl_CoA_dOase-like"/>
</dbReference>
<comment type="cofactor">
    <cofactor evidence="1">
        <name>Fe cation</name>
        <dbReference type="ChEBI" id="CHEBI:24875"/>
    </cofactor>
</comment>
<dbReference type="InParanoid" id="F0Y0A4"/>
<dbReference type="InterPro" id="IPR001849">
    <property type="entry name" value="PH_domain"/>
</dbReference>
<dbReference type="Proteomes" id="UP000002729">
    <property type="component" value="Unassembled WGS sequence"/>
</dbReference>
<dbReference type="eggNOG" id="ENOG502SUQN">
    <property type="taxonomic scope" value="Eukaryota"/>
</dbReference>
<dbReference type="KEGG" id="aaf:AURANDRAFT_61500"/>
<dbReference type="RefSeq" id="XP_009034113.1">
    <property type="nucleotide sequence ID" value="XM_009035865.1"/>
</dbReference>
<dbReference type="OrthoDB" id="191382at2759"/>
<sequence length="1101" mass="116552">MAEMLKELTKVAARPNMKGHYAKTVQPDVGLRRSDTFPLEHRAAWEAHYAEQGYVIVSGVLSDAVVAEAKQGCAALVEALAQRLLAKGAVADACEGSPFETRLMDLCRGCPEELPNLFRAELHREEFHALLCDPTLLDVVGALLPEAQSTRIYPNYSARPKTPSPVHAVVWHQDAGLRSDGGPSTAPEAERLENFGVGKVVNVWTPLVPARVGNGCMKVVPRSHELGLLEHALVSCYSMGAAGLEGGAIPDSIDGFKADEETAAPVGSYMTAIKPEIMAQVEPGAVSVELDPGSVLLFNNILVHRGGENVSDHIRWSLDFRFQDAAKSTCRSWHGHVVKGPGAVASAADWASRKLELPRRRTMMEAFLARVRGVPDEDETGSDASSGASDLPESFDWTTAAPPVSVAADDAGPPPPPPPPPEGWRASFFLCEAPSLPVCADLRAATLCRDQGDDGCALEDPKLLCVAQDGDAPALHSIATTWLRGLGDLATSPRAGDAFAREKFMTPADGLLVVGAVRVRGRDGRWVRAHAKLTRPTWSADGLDLGPSLQLFRAGGGAAGRVLLGGCRAAEKPRDAGLYPLSIDHPDMDRAVEFGCGDERERARWARAIRAAVERHIVDCAAGLRSSIAAAREDDLDVEKLEDDDGLGGDDELDEPPSLLGWLRAPAAPPDDAAGLVAWVRAAAPPRPPADGGGPLATVAALAARLRGEPEDDRVVVAAPDRVVLAGAVLERLDLNGEWTPRTARVLAHATSDGADVGPALQLFDARDETLRVATLFLDGCEIIMAGDADAADDEGLAAFKVAHPSGDVELAAGSVARRLALVRAMRRLVADHHFESAALSESAAHEGLADARGRALEGARATGAGPEVSEISEPRSWFFDIVARLKGDDAGAAGGGDDDDEGSVLFTEPDDDGRYRRDAFEATLPTVPEDEDEAPAPAIAAQPFPGVTVTTREGRLHVKLKRRFRKWKERHFRLSTRTMDNGRDAGPCLSMFVKSKNTFKLIPLAGTTAAASDEKPAKKRFGFVVAAPGDGAFRYEFYAATAADRDGWVADANAAAAASAGDHDAAAAAALAFDDDDDDASVAASDVTDSSFISVSLGLS</sequence>
<dbReference type="SMART" id="SM00233">
    <property type="entry name" value="PH"/>
    <property type="match status" value="3"/>
</dbReference>
<feature type="region of interest" description="Disordered" evidence="2">
    <location>
        <begin position="891"/>
        <end position="914"/>
    </location>
</feature>
<dbReference type="EMBL" id="GL833122">
    <property type="protein sequence ID" value="EGB11780.1"/>
    <property type="molecule type" value="Genomic_DNA"/>
</dbReference>